<evidence type="ECO:0000256" key="1">
    <source>
        <dbReference type="ARBA" id="ARBA00022485"/>
    </source>
</evidence>
<dbReference type="EMBL" id="CAKLPX010000003">
    <property type="protein sequence ID" value="CAH0992757.1"/>
    <property type="molecule type" value="Genomic_DNA"/>
</dbReference>
<feature type="domain" description="4Fe-4S ferredoxin-type" evidence="5">
    <location>
        <begin position="209"/>
        <end position="238"/>
    </location>
</feature>
<accession>A0ABN8EMZ2</accession>
<evidence type="ECO:0000313" key="6">
    <source>
        <dbReference type="EMBL" id="CAH0992757.1"/>
    </source>
</evidence>
<dbReference type="SUPFAM" id="SSF54862">
    <property type="entry name" value="4Fe-4S ferredoxins"/>
    <property type="match status" value="1"/>
</dbReference>
<keyword evidence="1" id="KW-0004">4Fe-4S</keyword>
<evidence type="ECO:0000259" key="5">
    <source>
        <dbReference type="PROSITE" id="PS51379"/>
    </source>
</evidence>
<reference evidence="6" key="1">
    <citation type="submission" date="2021-12" db="EMBL/GenBank/DDBJ databases">
        <authorList>
            <person name="Rodrigo-Torres L."/>
            <person name="Arahal R. D."/>
            <person name="Lucena T."/>
        </authorList>
    </citation>
    <scope>NUCLEOTIDE SEQUENCE</scope>
    <source>
        <strain evidence="6">CECT 8267</strain>
    </source>
</reference>
<dbReference type="PROSITE" id="PS51379">
    <property type="entry name" value="4FE4S_FER_2"/>
    <property type="match status" value="3"/>
</dbReference>
<feature type="domain" description="4Fe-4S ferredoxin-type" evidence="5">
    <location>
        <begin position="437"/>
        <end position="466"/>
    </location>
</feature>
<keyword evidence="3" id="KW-0408">Iron</keyword>
<dbReference type="PROSITE" id="PS00198">
    <property type="entry name" value="4FE4S_FER_1"/>
    <property type="match status" value="2"/>
</dbReference>
<dbReference type="Pfam" id="PF13187">
    <property type="entry name" value="Fer4_9"/>
    <property type="match status" value="1"/>
</dbReference>
<dbReference type="PANTHER" id="PTHR43687:SF4">
    <property type="entry name" value="BLR5484 PROTEIN"/>
    <property type="match status" value="1"/>
</dbReference>
<evidence type="ECO:0000313" key="7">
    <source>
        <dbReference type="Proteomes" id="UP000838100"/>
    </source>
</evidence>
<evidence type="ECO:0000256" key="4">
    <source>
        <dbReference type="ARBA" id="ARBA00023014"/>
    </source>
</evidence>
<sequence length="547" mass="59366">MESHQIIVELQPPLNLVAPQVDYHSAGSVLVIGAEDSCAYIADALIRPPTILVTDKISCDDEEYIEGADKILQQHKVFRLELTRLTGYLGEFVAEVNTPEGMMNFAQISVSAAATSFDIVVDTGRNSVFEGVELLPPGYHYLPANEQGKIADEAITALSETVAEQEGVFSKPLYFRVNEELCGYQKAGSIGCTRCLDACAADAIGVVDQQVVTDPYLCHGQGACTSQCPTGAISFGYPSGHMLRGQWGQSLEGCCDEDGTVVEPPVLVITSCSSSEQPDLAAFAPSQPVVIQYIEEVVSIGLDSWLAALASGYRQIVIVDEELPQASRGVLTEQLNTCQTLLSAIGQPRERVSLVQDAQLLVVPHTIYQPLLMQDLAKRHLINTSLKQLEVEVGEIVSFSQGQPFGQVLCDGDNCTLCHACVTVCPTGAMAANPQAPQLLFTEADCIQCGLCEKNCPEHVLTLDPRFQPASALRQQTIVLKQEAPIHCIRCDKPFATESVISKMEKALANNSFFTGDALQRLRMCGDCKVRDIYPELIENPLDQLKL</sequence>
<comment type="caution">
    <text evidence="6">The sequence shown here is derived from an EMBL/GenBank/DDBJ whole genome shotgun (WGS) entry which is preliminary data.</text>
</comment>
<dbReference type="InterPro" id="IPR050572">
    <property type="entry name" value="Fe-S_Ferredoxin"/>
</dbReference>
<proteinExistence type="predicted"/>
<feature type="domain" description="4Fe-4S ferredoxin-type" evidence="5">
    <location>
        <begin position="406"/>
        <end position="435"/>
    </location>
</feature>
<dbReference type="Proteomes" id="UP000838100">
    <property type="component" value="Unassembled WGS sequence"/>
</dbReference>
<dbReference type="PANTHER" id="PTHR43687">
    <property type="entry name" value="ADENYLYLSULFATE REDUCTASE, BETA SUBUNIT"/>
    <property type="match status" value="1"/>
</dbReference>
<protein>
    <submittedName>
        <fullName evidence="6">Ion-translocating oxidoreductase complex subunit B</fullName>
    </submittedName>
</protein>
<keyword evidence="2" id="KW-0479">Metal-binding</keyword>
<name>A0ABN8EMZ2_9GAMM</name>
<dbReference type="RefSeq" id="WP_237445434.1">
    <property type="nucleotide sequence ID" value="NZ_CAKLPX010000003.1"/>
</dbReference>
<dbReference type="InterPro" id="IPR017900">
    <property type="entry name" value="4Fe4S_Fe_S_CS"/>
</dbReference>
<evidence type="ECO:0000256" key="3">
    <source>
        <dbReference type="ARBA" id="ARBA00023004"/>
    </source>
</evidence>
<keyword evidence="7" id="KW-1185">Reference proteome</keyword>
<organism evidence="6 7">
    <name type="scientific">Sinobacterium norvegicum</name>
    <dbReference type="NCBI Taxonomy" id="1641715"/>
    <lineage>
        <taxon>Bacteria</taxon>
        <taxon>Pseudomonadati</taxon>
        <taxon>Pseudomonadota</taxon>
        <taxon>Gammaproteobacteria</taxon>
        <taxon>Cellvibrionales</taxon>
        <taxon>Spongiibacteraceae</taxon>
        <taxon>Sinobacterium</taxon>
    </lineage>
</organism>
<dbReference type="InterPro" id="IPR017896">
    <property type="entry name" value="4Fe4S_Fe-S-bd"/>
</dbReference>
<evidence type="ECO:0000256" key="2">
    <source>
        <dbReference type="ARBA" id="ARBA00022723"/>
    </source>
</evidence>
<dbReference type="Gene3D" id="3.30.70.20">
    <property type="match status" value="2"/>
</dbReference>
<gene>
    <name evidence="6" type="primary">rsxB_2</name>
    <name evidence="6" type="ORF">SIN8267_02894</name>
</gene>
<keyword evidence="4" id="KW-0411">Iron-sulfur</keyword>